<dbReference type="OrthoDB" id="5502786at2"/>
<dbReference type="Proteomes" id="UP000199611">
    <property type="component" value="Unassembled WGS sequence"/>
</dbReference>
<organism evidence="2 3">
    <name type="scientific">Thermodesulforhabdus norvegica</name>
    <dbReference type="NCBI Taxonomy" id="39841"/>
    <lineage>
        <taxon>Bacteria</taxon>
        <taxon>Pseudomonadati</taxon>
        <taxon>Thermodesulfobacteriota</taxon>
        <taxon>Syntrophobacteria</taxon>
        <taxon>Syntrophobacterales</taxon>
        <taxon>Thermodesulforhabdaceae</taxon>
        <taxon>Thermodesulforhabdus</taxon>
    </lineage>
</organism>
<sequence>MIFWPFGKKNKGKKEASFDPTNLTLEQMQPGWMVDFDMKTWQVVARHRYDMGDGFEMIEWELRSGAETRYLCREEDDGIYWTWMRKEALGVIDPNLRNHILKYEDPPEVIDFQGVRYEMESYGGGYFYRNGTGPGIPFLYWDYESEEGERVLTIEQWGDTDFEAAIGEYVQEYQFSNILPRDGL</sequence>
<evidence type="ECO:0000313" key="2">
    <source>
        <dbReference type="EMBL" id="SFM60016.1"/>
    </source>
</evidence>
<keyword evidence="3" id="KW-1185">Reference proteome</keyword>
<evidence type="ECO:0000313" key="3">
    <source>
        <dbReference type="Proteomes" id="UP000199611"/>
    </source>
</evidence>
<dbReference type="AlphaFoldDB" id="A0A1I4S674"/>
<reference evidence="2 3" key="1">
    <citation type="submission" date="2016-10" db="EMBL/GenBank/DDBJ databases">
        <authorList>
            <person name="de Groot N.N."/>
        </authorList>
    </citation>
    <scope>NUCLEOTIDE SEQUENCE [LARGE SCALE GENOMIC DNA]</scope>
    <source>
        <strain evidence="2 3">DSM 9990</strain>
    </source>
</reference>
<dbReference type="InterPro" id="IPR025235">
    <property type="entry name" value="DUF4178"/>
</dbReference>
<dbReference type="RefSeq" id="WP_093393641.1">
    <property type="nucleotide sequence ID" value="NZ_FOUU01000002.1"/>
</dbReference>
<accession>A0A1I4S674</accession>
<proteinExistence type="predicted"/>
<dbReference type="Pfam" id="PF13785">
    <property type="entry name" value="DUF4178"/>
    <property type="match status" value="1"/>
</dbReference>
<protein>
    <recommendedName>
        <fullName evidence="1">DUF4178 domain-containing protein</fullName>
    </recommendedName>
</protein>
<dbReference type="STRING" id="39841.SAMN05660836_00785"/>
<dbReference type="EMBL" id="FOUU01000002">
    <property type="protein sequence ID" value="SFM60016.1"/>
    <property type="molecule type" value="Genomic_DNA"/>
</dbReference>
<evidence type="ECO:0000259" key="1">
    <source>
        <dbReference type="Pfam" id="PF13785"/>
    </source>
</evidence>
<feature type="domain" description="DUF4178" evidence="1">
    <location>
        <begin position="29"/>
        <end position="171"/>
    </location>
</feature>
<name>A0A1I4S674_9BACT</name>
<gene>
    <name evidence="2" type="ORF">SAMN05660836_00785</name>
</gene>